<dbReference type="AlphaFoldDB" id="A0A0V1IMC8"/>
<evidence type="ECO:0000313" key="3">
    <source>
        <dbReference type="Proteomes" id="UP000054826"/>
    </source>
</evidence>
<feature type="compositionally biased region" description="Polar residues" evidence="1">
    <location>
        <begin position="87"/>
        <end position="102"/>
    </location>
</feature>
<dbReference type="Proteomes" id="UP000054826">
    <property type="component" value="Unassembled WGS sequence"/>
</dbReference>
<dbReference type="EMBL" id="JYDV01000239">
    <property type="protein sequence ID" value="KRZ23846.1"/>
    <property type="molecule type" value="Genomic_DNA"/>
</dbReference>
<protein>
    <recommendedName>
        <fullName evidence="4">Peptidase A2 domain-containing protein</fullName>
    </recommendedName>
</protein>
<comment type="caution">
    <text evidence="2">The sequence shown here is derived from an EMBL/GenBank/DDBJ whole genome shotgun (WGS) entry which is preliminary data.</text>
</comment>
<reference evidence="2 3" key="1">
    <citation type="submission" date="2015-01" db="EMBL/GenBank/DDBJ databases">
        <title>Evolution of Trichinella species and genotypes.</title>
        <authorList>
            <person name="Korhonen P.K."/>
            <person name="Edoardo P."/>
            <person name="Giuseppe L.R."/>
            <person name="Gasser R.B."/>
        </authorList>
    </citation>
    <scope>NUCLEOTIDE SEQUENCE [LARGE SCALE GENOMIC DNA]</scope>
    <source>
        <strain evidence="2">ISS176</strain>
    </source>
</reference>
<evidence type="ECO:0000256" key="1">
    <source>
        <dbReference type="SAM" id="MobiDB-lite"/>
    </source>
</evidence>
<evidence type="ECO:0008006" key="4">
    <source>
        <dbReference type="Google" id="ProtNLM"/>
    </source>
</evidence>
<feature type="region of interest" description="Disordered" evidence="1">
    <location>
        <begin position="87"/>
        <end position="107"/>
    </location>
</feature>
<evidence type="ECO:0000313" key="2">
    <source>
        <dbReference type="EMBL" id="KRZ23846.1"/>
    </source>
</evidence>
<organism evidence="2 3">
    <name type="scientific">Trichinella pseudospiralis</name>
    <name type="common">Parasitic roundworm</name>
    <dbReference type="NCBI Taxonomy" id="6337"/>
    <lineage>
        <taxon>Eukaryota</taxon>
        <taxon>Metazoa</taxon>
        <taxon>Ecdysozoa</taxon>
        <taxon>Nematoda</taxon>
        <taxon>Enoplea</taxon>
        <taxon>Dorylaimia</taxon>
        <taxon>Trichinellida</taxon>
        <taxon>Trichinellidae</taxon>
        <taxon>Trichinella</taxon>
    </lineage>
</organism>
<accession>A0A0V1IMC8</accession>
<sequence length="543" mass="60637">MNAGGGDGMRLEGPRHSFVRLPCDATIFVPSSAENMNHIFDSASPVCSRIRCLHQHGETVSSWKERLRASDSTDTPVTPQLASKYLSSMSKRTPSERAQNFENGECKSRNSRAIQYPHGNNKQASVGVRLLSVNIRAPNQIHYQTVKVMACGTNGKRLMMNCLFDSGDETTLVTEKVARALNVVGSTASVIVNGIGNFVEMLPKICDNIRSICFRCGDCKHLESLQLADEQEEDLLIHAIQPFRSRIQSRQEEDKAEETLNKFWELDSISILCQQENYDTGCGVFTNCALAEHKVSEINPATLRAVFTELPKKRVAGGKRFDNLYGRRRLRHNGECKSRNSRAIQYPHGNNKQASVGVRLLSVNIRAPNQIHYQTVKVMACGTNGKRLMMNCLFDSGDETTLVTEKVARALNVVGSTASVIVNGIGNFVEMLPKICDNIRSICFRCGDCKHLESLQLADEQEEDLLIHAIQPFRSRIQSRQEEDKAEETLNKFWELDSISILCQQENYDTGCGVFTNCALAEHKVSEINPATLRAVFTEVQIM</sequence>
<gene>
    <name evidence="2" type="ORF">T4C_4221</name>
</gene>
<proteinExistence type="predicted"/>
<name>A0A0V1IMC8_TRIPS</name>